<evidence type="ECO:0000256" key="3">
    <source>
        <dbReference type="ARBA" id="ARBA00004123"/>
    </source>
</evidence>
<evidence type="ECO:0000259" key="14">
    <source>
        <dbReference type="Pfam" id="PF04928"/>
    </source>
</evidence>
<keyword evidence="9" id="KW-0547">Nucleotide-binding</keyword>
<evidence type="ECO:0000256" key="11">
    <source>
        <dbReference type="ARBA" id="ARBA00022842"/>
    </source>
</evidence>
<dbReference type="InterPro" id="IPR011068">
    <property type="entry name" value="NuclTrfase_I-like_C"/>
</dbReference>
<evidence type="ECO:0000256" key="10">
    <source>
        <dbReference type="ARBA" id="ARBA00022840"/>
    </source>
</evidence>
<dbReference type="SUPFAM" id="SSF81631">
    <property type="entry name" value="PAP/OAS1 substrate-binding domain"/>
    <property type="match status" value="1"/>
</dbReference>
<dbReference type="Gene3D" id="3.30.70.590">
    <property type="entry name" value="Poly(A) polymerase predicted RNA binding domain"/>
    <property type="match status" value="1"/>
</dbReference>
<sequence>MDPRLAIATEGGELSPLDSYTRGFGLVEDRSEDQRRFQVLARLEEFVQTWTMERYNKQHGSDDPASFARILTYGSQLLGVNAPGADIDSLIVFPSFVVREDVFSDFAEALRKDISADKDAFCESINENVYVPIIKTKFRGVEFDLIVAILNVDRLPVEQRSLTSMIQQDSVLFNMDDFSIRSLNGVRVNRDIEAIIKEPYTGEDREAAMEQFRIALRAVRHWARQRGIYGNKYGYLGGVNLAILVTYVIQRTRSPSSILSAEDATISFFRLLAVWAWPTPILIKEIRPTGDQYSLHVWDTSDPHARADRMPILTPSYPAANSTFNVNNATLAVMEDEFTRAKVICDKIRTGQVGTDGWEELFEPFDLFGRFNSYLILTATTATPDNLKKWTGFLESRLRFLVNSMAYHHGYAMKTIRIYPKAFVDEGDEIPHSVYVIGLRTQVPQGEVVTRLDLGSTLREFAIGDAKGIDKFNMRTPDMDLRWVMRGKRDLPQFLKSAL</sequence>
<proteinExistence type="inferred from homology"/>
<dbReference type="SUPFAM" id="SSF81301">
    <property type="entry name" value="Nucleotidyltransferase"/>
    <property type="match status" value="1"/>
</dbReference>
<dbReference type="InterPro" id="IPR007012">
    <property type="entry name" value="PolA_pol_cen_dom"/>
</dbReference>
<dbReference type="Gene3D" id="1.10.1410.10">
    <property type="match status" value="1"/>
</dbReference>
<keyword evidence="12" id="KW-0539">Nucleus</keyword>
<evidence type="ECO:0000313" key="16">
    <source>
        <dbReference type="EMBL" id="KAG9393894.1"/>
    </source>
</evidence>
<dbReference type="InterPro" id="IPR043519">
    <property type="entry name" value="NT_sf"/>
</dbReference>
<evidence type="ECO:0000256" key="2">
    <source>
        <dbReference type="ARBA" id="ARBA00001946"/>
    </source>
</evidence>
<dbReference type="GO" id="GO:0031123">
    <property type="term" value="P:RNA 3'-end processing"/>
    <property type="evidence" value="ECO:0007669"/>
    <property type="project" value="InterPro"/>
</dbReference>
<evidence type="ECO:0000256" key="4">
    <source>
        <dbReference type="ARBA" id="ARBA00010912"/>
    </source>
</evidence>
<dbReference type="Pfam" id="PF20750">
    <property type="entry name" value="PAP_NTPase"/>
    <property type="match status" value="1"/>
</dbReference>
<evidence type="ECO:0000313" key="17">
    <source>
        <dbReference type="Proteomes" id="UP000717585"/>
    </source>
</evidence>
<keyword evidence="7" id="KW-0808">Transferase</keyword>
<feature type="domain" description="Poly(A) polymerase RNA-binding" evidence="13">
    <location>
        <begin position="367"/>
        <end position="425"/>
    </location>
</feature>
<keyword evidence="17" id="KW-1185">Reference proteome</keyword>
<evidence type="ECO:0000256" key="8">
    <source>
        <dbReference type="ARBA" id="ARBA00022723"/>
    </source>
</evidence>
<dbReference type="SUPFAM" id="SSF55003">
    <property type="entry name" value="PAP/Archaeal CCA-adding enzyme, C-terminal domain"/>
    <property type="match status" value="1"/>
</dbReference>
<keyword evidence="6" id="KW-0507">mRNA processing</keyword>
<evidence type="ECO:0000256" key="7">
    <source>
        <dbReference type="ARBA" id="ARBA00022679"/>
    </source>
</evidence>
<evidence type="ECO:0000256" key="1">
    <source>
        <dbReference type="ARBA" id="ARBA00001936"/>
    </source>
</evidence>
<reference evidence="16" key="1">
    <citation type="submission" date="2021-05" db="EMBL/GenBank/DDBJ databases">
        <title>A free-living protist that lacks canonical eukaryotic 1 DNA replication and segregation systems.</title>
        <authorList>
            <person name="Salas-Leiva D.E."/>
            <person name="Tromer E.C."/>
            <person name="Curtis B.A."/>
            <person name="Jerlstrom-Hultqvist J."/>
            <person name="Kolisko M."/>
            <person name="Yi Z."/>
            <person name="Salas-Leiva J.S."/>
            <person name="Gallot-Lavallee L."/>
            <person name="Kops G.J.P.L."/>
            <person name="Archibald J.M."/>
            <person name="Simpson A.G.B."/>
            <person name="Roger A.J."/>
        </authorList>
    </citation>
    <scope>NUCLEOTIDE SEQUENCE</scope>
    <source>
        <strain evidence="16">BICM</strain>
    </source>
</reference>
<dbReference type="PANTHER" id="PTHR10682:SF10">
    <property type="entry name" value="POLYNUCLEOTIDE ADENYLYLTRANSFERASE"/>
    <property type="match status" value="1"/>
</dbReference>
<accession>A0A8J6DZN6</accession>
<dbReference type="OrthoDB" id="412748at2759"/>
<comment type="cofactor">
    <cofactor evidence="1">
        <name>Mn(2+)</name>
        <dbReference type="ChEBI" id="CHEBI:29035"/>
    </cofactor>
</comment>
<dbReference type="Pfam" id="PF04926">
    <property type="entry name" value="PAP_RNA-bind"/>
    <property type="match status" value="1"/>
</dbReference>
<dbReference type="InterPro" id="IPR007010">
    <property type="entry name" value="PolA_pol_RNA-bd_dom"/>
</dbReference>
<dbReference type="GO" id="GO:0046872">
    <property type="term" value="F:metal ion binding"/>
    <property type="evidence" value="ECO:0007669"/>
    <property type="project" value="UniProtKB-KW"/>
</dbReference>
<dbReference type="GO" id="GO:0003723">
    <property type="term" value="F:RNA binding"/>
    <property type="evidence" value="ECO:0007669"/>
    <property type="project" value="InterPro"/>
</dbReference>
<feature type="domain" description="Poly(A) polymerase nucleotidyltransferase" evidence="15">
    <location>
        <begin position="22"/>
        <end position="192"/>
    </location>
</feature>
<dbReference type="Proteomes" id="UP000717585">
    <property type="component" value="Unassembled WGS sequence"/>
</dbReference>
<gene>
    <name evidence="16" type="ORF">J8273_4758</name>
</gene>
<dbReference type="InterPro" id="IPR048840">
    <property type="entry name" value="PolA_pol_NTPase"/>
</dbReference>
<comment type="cofactor">
    <cofactor evidence="2">
        <name>Mg(2+)</name>
        <dbReference type="ChEBI" id="CHEBI:18420"/>
    </cofactor>
</comment>
<protein>
    <recommendedName>
        <fullName evidence="5">polynucleotide adenylyltransferase</fullName>
        <ecNumber evidence="5">2.7.7.19</ecNumber>
    </recommendedName>
</protein>
<dbReference type="GO" id="GO:1990817">
    <property type="term" value="F:poly(A) RNA polymerase activity"/>
    <property type="evidence" value="ECO:0007669"/>
    <property type="project" value="UniProtKB-EC"/>
</dbReference>
<dbReference type="GO" id="GO:0005524">
    <property type="term" value="F:ATP binding"/>
    <property type="evidence" value="ECO:0007669"/>
    <property type="project" value="UniProtKB-KW"/>
</dbReference>
<dbReference type="EC" id="2.7.7.19" evidence="5"/>
<comment type="caution">
    <text evidence="16">The sequence shown here is derived from an EMBL/GenBank/DDBJ whole genome shotgun (WGS) entry which is preliminary data.</text>
</comment>
<dbReference type="GO" id="GO:0006397">
    <property type="term" value="P:mRNA processing"/>
    <property type="evidence" value="ECO:0007669"/>
    <property type="project" value="UniProtKB-KW"/>
</dbReference>
<organism evidence="16 17">
    <name type="scientific">Carpediemonas membranifera</name>
    <dbReference type="NCBI Taxonomy" id="201153"/>
    <lineage>
        <taxon>Eukaryota</taxon>
        <taxon>Metamonada</taxon>
        <taxon>Carpediemonas-like organisms</taxon>
        <taxon>Carpediemonas</taxon>
    </lineage>
</organism>
<dbReference type="CDD" id="cd05402">
    <property type="entry name" value="NT_PAP_TUTase"/>
    <property type="match status" value="1"/>
</dbReference>
<evidence type="ECO:0000256" key="5">
    <source>
        <dbReference type="ARBA" id="ARBA00012388"/>
    </source>
</evidence>
<dbReference type="Gene3D" id="3.30.460.10">
    <property type="entry name" value="Beta Polymerase, domain 2"/>
    <property type="match status" value="1"/>
</dbReference>
<evidence type="ECO:0000259" key="15">
    <source>
        <dbReference type="Pfam" id="PF20750"/>
    </source>
</evidence>
<feature type="domain" description="Poly(A) polymerase central" evidence="14">
    <location>
        <begin position="211"/>
        <end position="363"/>
    </location>
</feature>
<keyword evidence="8" id="KW-0479">Metal-binding</keyword>
<comment type="subcellular location">
    <subcellularLocation>
        <location evidence="3">Nucleus</location>
    </subcellularLocation>
</comment>
<evidence type="ECO:0000259" key="13">
    <source>
        <dbReference type="Pfam" id="PF04926"/>
    </source>
</evidence>
<comment type="similarity">
    <text evidence="4">Belongs to the poly(A) polymerase family.</text>
</comment>
<dbReference type="EMBL" id="JAHDYR010000020">
    <property type="protein sequence ID" value="KAG9393894.1"/>
    <property type="molecule type" value="Genomic_DNA"/>
</dbReference>
<evidence type="ECO:0000256" key="6">
    <source>
        <dbReference type="ARBA" id="ARBA00022664"/>
    </source>
</evidence>
<dbReference type="GO" id="GO:0005634">
    <property type="term" value="C:nucleus"/>
    <property type="evidence" value="ECO:0007669"/>
    <property type="project" value="UniProtKB-SubCell"/>
</dbReference>
<name>A0A8J6DZN6_9EUKA</name>
<dbReference type="PANTHER" id="PTHR10682">
    <property type="entry name" value="POLY A POLYMERASE"/>
    <property type="match status" value="1"/>
</dbReference>
<keyword evidence="11" id="KW-0460">Magnesium</keyword>
<dbReference type="AlphaFoldDB" id="A0A8J6DZN6"/>
<evidence type="ECO:0000256" key="9">
    <source>
        <dbReference type="ARBA" id="ARBA00022741"/>
    </source>
</evidence>
<dbReference type="Pfam" id="PF04928">
    <property type="entry name" value="PAP_central"/>
    <property type="match status" value="1"/>
</dbReference>
<keyword evidence="10" id="KW-0067">ATP-binding</keyword>
<evidence type="ECO:0000256" key="12">
    <source>
        <dbReference type="ARBA" id="ARBA00023242"/>
    </source>
</evidence>